<accession>A0A2H0B4N8</accession>
<comment type="caution">
    <text evidence="3">The sequence shown here is derived from an EMBL/GenBank/DDBJ whole genome shotgun (WGS) entry which is preliminary data.</text>
</comment>
<dbReference type="PANTHER" id="PTHR45947:SF3">
    <property type="entry name" value="SULFOQUINOVOSYL TRANSFERASE SQD2"/>
    <property type="match status" value="1"/>
</dbReference>
<keyword evidence="3" id="KW-0808">Transferase</keyword>
<name>A0A2H0B4N8_9BACT</name>
<dbReference type="Proteomes" id="UP000231081">
    <property type="component" value="Unassembled WGS sequence"/>
</dbReference>
<dbReference type="Gene3D" id="3.40.50.2000">
    <property type="entry name" value="Glycogen Phosphorylase B"/>
    <property type="match status" value="2"/>
</dbReference>
<dbReference type="GO" id="GO:0016757">
    <property type="term" value="F:glycosyltransferase activity"/>
    <property type="evidence" value="ECO:0007669"/>
    <property type="project" value="InterPro"/>
</dbReference>
<organism evidence="3 4">
    <name type="scientific">Candidatus Beckwithbacteria bacterium CG23_combo_of_CG06-09_8_20_14_all_47_9</name>
    <dbReference type="NCBI Taxonomy" id="1974498"/>
    <lineage>
        <taxon>Bacteria</taxon>
        <taxon>Candidatus Beckwithiibacteriota</taxon>
    </lineage>
</organism>
<dbReference type="InterPro" id="IPR028098">
    <property type="entry name" value="Glyco_trans_4-like_N"/>
</dbReference>
<dbReference type="Pfam" id="PF00534">
    <property type="entry name" value="Glycos_transf_1"/>
    <property type="match status" value="1"/>
</dbReference>
<protein>
    <submittedName>
        <fullName evidence="3">Glycosyl transferase</fullName>
    </submittedName>
</protein>
<dbReference type="InterPro" id="IPR001296">
    <property type="entry name" value="Glyco_trans_1"/>
</dbReference>
<evidence type="ECO:0000259" key="1">
    <source>
        <dbReference type="Pfam" id="PF00534"/>
    </source>
</evidence>
<reference evidence="3 4" key="1">
    <citation type="submission" date="2017-09" db="EMBL/GenBank/DDBJ databases">
        <title>Depth-based differentiation of microbial function through sediment-hosted aquifers and enrichment of novel symbionts in the deep terrestrial subsurface.</title>
        <authorList>
            <person name="Probst A.J."/>
            <person name="Ladd B."/>
            <person name="Jarett J.K."/>
            <person name="Geller-Mcgrath D.E."/>
            <person name="Sieber C.M."/>
            <person name="Emerson J.B."/>
            <person name="Anantharaman K."/>
            <person name="Thomas B.C."/>
            <person name="Malmstrom R."/>
            <person name="Stieglmeier M."/>
            <person name="Klingl A."/>
            <person name="Woyke T."/>
            <person name="Ryan C.M."/>
            <person name="Banfield J.F."/>
        </authorList>
    </citation>
    <scope>NUCLEOTIDE SEQUENCE [LARGE SCALE GENOMIC DNA]</scope>
    <source>
        <strain evidence="3">CG23_combo_of_CG06-09_8_20_14_all_47_9</strain>
    </source>
</reference>
<dbReference type="SUPFAM" id="SSF53756">
    <property type="entry name" value="UDP-Glycosyltransferase/glycogen phosphorylase"/>
    <property type="match status" value="1"/>
</dbReference>
<sequence>MLAFIFLLSTQPGKLRYNRLMKVALVHDYLSEFGGAERVLLALSEIWPEAPIYTAFYRKHSPAWEYFKDKKIITSWAQKIPFFSSKLYSPLRFLAPKIWSSFDFSKYDLVISSSSWYITKGFNEICYCHTPPRWLYGYRTSVDWQKYWPVRVYGNIIGYFMRLYDFRQAQKVKYFIANSEEVKQRIWKFYRRESIVIYPPVELEQCHSATVSQKSDYYLIVSRPVGGKGIELGLAAAKKYGFKLKVVGGGAVTDGELVKLYSQAKAFLALSRDEDFGITPVEAMACGCPVIAYNGGGYKETVIHGKTGVLFNDYSAAGLWQAIKKLEAIKIKSSDCFAQAKKFSKVRFKREIKEFVENRVK</sequence>
<dbReference type="InterPro" id="IPR050194">
    <property type="entry name" value="Glycosyltransferase_grp1"/>
</dbReference>
<gene>
    <name evidence="3" type="ORF">COX09_00680</name>
</gene>
<dbReference type="AlphaFoldDB" id="A0A2H0B4N8"/>
<proteinExistence type="predicted"/>
<evidence type="ECO:0000313" key="4">
    <source>
        <dbReference type="Proteomes" id="UP000231081"/>
    </source>
</evidence>
<evidence type="ECO:0000313" key="3">
    <source>
        <dbReference type="EMBL" id="PIP52591.1"/>
    </source>
</evidence>
<dbReference type="PANTHER" id="PTHR45947">
    <property type="entry name" value="SULFOQUINOVOSYL TRANSFERASE SQD2"/>
    <property type="match status" value="1"/>
</dbReference>
<dbReference type="Pfam" id="PF13439">
    <property type="entry name" value="Glyco_transf_4"/>
    <property type="match status" value="1"/>
</dbReference>
<feature type="domain" description="Glycosyl transferase family 1" evidence="1">
    <location>
        <begin position="237"/>
        <end position="342"/>
    </location>
</feature>
<feature type="domain" description="Glycosyltransferase subfamily 4-like N-terminal" evidence="2">
    <location>
        <begin position="33"/>
        <end position="204"/>
    </location>
</feature>
<evidence type="ECO:0000259" key="2">
    <source>
        <dbReference type="Pfam" id="PF13439"/>
    </source>
</evidence>
<dbReference type="EMBL" id="PCSQ01000017">
    <property type="protein sequence ID" value="PIP52591.1"/>
    <property type="molecule type" value="Genomic_DNA"/>
</dbReference>